<evidence type="ECO:0000313" key="5">
    <source>
        <dbReference type="Proteomes" id="UP000216052"/>
    </source>
</evidence>
<evidence type="ECO:0000259" key="3">
    <source>
        <dbReference type="Pfam" id="PF13100"/>
    </source>
</evidence>
<feature type="signal peptide" evidence="2">
    <location>
        <begin position="1"/>
        <end position="30"/>
    </location>
</feature>
<sequence length="249" mass="26341">MRKNAIFWRHTVVAAITLVAVSAGGLYAMAASQPAAKAPIELVADSIDYDSKQGVINATGTVRITQGQAVITGAKAEYNTNSQEGRITGGVKAVNQDATLTAAEVQTYKNNTYLVAIGDAVLIKGENRLTGPRVEYFTENQYALVPQNGKMEMPDGTMTADKIEAFLPENSATGTGSVHIVSPPRNLDATADTATYYGDPQGQSKVILNGNAHAVQDGNVLTGQTLTLRLDEKAMDSQGGRSKLIITPK</sequence>
<name>A0ABZ3J8E9_SPOA4</name>
<dbReference type="Proteomes" id="UP000216052">
    <property type="component" value="Chromosome"/>
</dbReference>
<dbReference type="Gene3D" id="2.60.450.10">
    <property type="entry name" value="Lipopolysaccharide (LPS) transport protein A like domain"/>
    <property type="match status" value="1"/>
</dbReference>
<protein>
    <submittedName>
        <fullName evidence="4">Lipopolysaccharide export system protein LptA</fullName>
    </submittedName>
</protein>
<dbReference type="PANTHER" id="PTHR36504:SF1">
    <property type="entry name" value="LIPOPOLYSACCHARIDE EXPORT SYSTEM PROTEIN LPTA"/>
    <property type="match status" value="1"/>
</dbReference>
<dbReference type="PANTHER" id="PTHR36504">
    <property type="entry name" value="LIPOPOLYSACCHARIDE EXPORT SYSTEM PROTEIN LPTA"/>
    <property type="match status" value="1"/>
</dbReference>
<proteinExistence type="predicted"/>
<feature type="chain" id="PRO_5046371183" evidence="2">
    <location>
        <begin position="31"/>
        <end position="249"/>
    </location>
</feature>
<dbReference type="InterPro" id="IPR005653">
    <property type="entry name" value="OstA-like_N"/>
</dbReference>
<dbReference type="Pfam" id="PF13100">
    <property type="entry name" value="OstA_2"/>
    <property type="match status" value="1"/>
</dbReference>
<gene>
    <name evidence="4" type="primary">lptA</name>
    <name evidence="4" type="ORF">SPACI_042960</name>
</gene>
<dbReference type="EMBL" id="CP155571">
    <property type="protein sequence ID" value="XFO74187.1"/>
    <property type="molecule type" value="Genomic_DNA"/>
</dbReference>
<feature type="domain" description="Organic solvent tolerance-like N-terminal" evidence="3">
    <location>
        <begin position="42"/>
        <end position="161"/>
    </location>
</feature>
<dbReference type="RefSeq" id="WP_093793124.1">
    <property type="nucleotide sequence ID" value="NZ_CP155571.1"/>
</dbReference>
<accession>A0ABZ3J8E9</accession>
<keyword evidence="1 2" id="KW-0732">Signal</keyword>
<evidence type="ECO:0000256" key="1">
    <source>
        <dbReference type="ARBA" id="ARBA00022729"/>
    </source>
</evidence>
<dbReference type="InterPro" id="IPR052037">
    <property type="entry name" value="LPS_export_LptA"/>
</dbReference>
<organism evidence="4 5">
    <name type="scientific">Sporomusa acidovorans (strain ATCC 49682 / DSM 3132 / Mol)</name>
    <dbReference type="NCBI Taxonomy" id="1123286"/>
    <lineage>
        <taxon>Bacteria</taxon>
        <taxon>Bacillati</taxon>
        <taxon>Bacillota</taxon>
        <taxon>Negativicutes</taxon>
        <taxon>Selenomonadales</taxon>
        <taxon>Sporomusaceae</taxon>
        <taxon>Sporomusa</taxon>
    </lineage>
</organism>
<evidence type="ECO:0000313" key="4">
    <source>
        <dbReference type="EMBL" id="XFO74187.1"/>
    </source>
</evidence>
<evidence type="ECO:0000256" key="2">
    <source>
        <dbReference type="SAM" id="SignalP"/>
    </source>
</evidence>
<keyword evidence="5" id="KW-1185">Reference proteome</keyword>
<reference evidence="4" key="1">
    <citation type="submission" date="2024-05" db="EMBL/GenBank/DDBJ databases">
        <title>Isolation and characterization of Sporomusa carbonis sp. nov., a carboxydotrophic hydrogenogen in the genus of Sporomusa isolated from a charcoal burning pile.</title>
        <authorList>
            <person name="Boeer T."/>
            <person name="Rosenbaum F."/>
            <person name="Eysell L."/>
            <person name="Mueller V."/>
            <person name="Daniel R."/>
            <person name="Poehlein A."/>
        </authorList>
    </citation>
    <scope>NUCLEOTIDE SEQUENCE [LARGE SCALE GENOMIC DNA]</scope>
    <source>
        <strain evidence="4">DSM 3132</strain>
    </source>
</reference>